<feature type="transmembrane region" description="Helical" evidence="7">
    <location>
        <begin position="105"/>
        <end position="130"/>
    </location>
</feature>
<evidence type="ECO:0000256" key="1">
    <source>
        <dbReference type="ARBA" id="ARBA00004613"/>
    </source>
</evidence>
<dbReference type="PANTHER" id="PTHR31232:SF155">
    <property type="entry name" value="PLANT SELF-INCOMPATIBILITY PROTEIN S1 FAMILY"/>
    <property type="match status" value="1"/>
</dbReference>
<protein>
    <recommendedName>
        <fullName evidence="6">S-protein homolog</fullName>
    </recommendedName>
</protein>
<feature type="transmembrane region" description="Helical" evidence="7">
    <location>
        <begin position="49"/>
        <end position="68"/>
    </location>
</feature>
<comment type="similarity">
    <text evidence="2 6">Belongs to the plant self-incompatibility (S1) protein family.</text>
</comment>
<keyword evidence="9" id="KW-1185">Reference proteome</keyword>
<accession>A0AAV6K649</accession>
<evidence type="ECO:0000256" key="6">
    <source>
        <dbReference type="RuleBase" id="RU367044"/>
    </source>
</evidence>
<evidence type="ECO:0000313" key="8">
    <source>
        <dbReference type="EMBL" id="KAG5547936.1"/>
    </source>
</evidence>
<keyword evidence="7" id="KW-0472">Membrane</keyword>
<keyword evidence="7" id="KW-1133">Transmembrane helix</keyword>
<keyword evidence="5" id="KW-0732">Signal</keyword>
<dbReference type="GO" id="GO:0060320">
    <property type="term" value="P:rejection of self pollen"/>
    <property type="evidence" value="ECO:0007669"/>
    <property type="project" value="UniProtKB-KW"/>
</dbReference>
<dbReference type="Pfam" id="PF05938">
    <property type="entry name" value="Self-incomp_S1"/>
    <property type="match status" value="1"/>
</dbReference>
<dbReference type="PANTHER" id="PTHR31232">
    <property type="match status" value="1"/>
</dbReference>
<comment type="subcellular location">
    <subcellularLocation>
        <location evidence="1 6">Secreted</location>
    </subcellularLocation>
</comment>
<dbReference type="EMBL" id="JACTNZ010000005">
    <property type="protein sequence ID" value="KAG5547936.1"/>
    <property type="molecule type" value="Genomic_DNA"/>
</dbReference>
<proteinExistence type="inferred from homology"/>
<evidence type="ECO:0000313" key="9">
    <source>
        <dbReference type="Proteomes" id="UP000823749"/>
    </source>
</evidence>
<sequence length="139" mass="16480">MQTLCEPEDTKTFFKITVHINCAVQGQVRFRCQSSDDNLGNQTLNTGQYYSFYFYRFYNTIFFYHFYWNSKDRSFDVYAQCLAATCLHGLLSYDCFWRVEPGLTVFILVMMTRVTGLFILGKDIILCWMYTGKTVWFLS</sequence>
<keyword evidence="3 6" id="KW-0713">Self-incompatibility</keyword>
<comment type="caution">
    <text evidence="8">The sequence shown here is derived from an EMBL/GenBank/DDBJ whole genome shotgun (WGS) entry which is preliminary data.</text>
</comment>
<dbReference type="Proteomes" id="UP000823749">
    <property type="component" value="Chromosome 5"/>
</dbReference>
<evidence type="ECO:0000256" key="7">
    <source>
        <dbReference type="SAM" id="Phobius"/>
    </source>
</evidence>
<evidence type="ECO:0000256" key="4">
    <source>
        <dbReference type="ARBA" id="ARBA00022525"/>
    </source>
</evidence>
<evidence type="ECO:0000256" key="2">
    <source>
        <dbReference type="ARBA" id="ARBA00005581"/>
    </source>
</evidence>
<dbReference type="AlphaFoldDB" id="A0AAV6K649"/>
<evidence type="ECO:0000256" key="5">
    <source>
        <dbReference type="ARBA" id="ARBA00022729"/>
    </source>
</evidence>
<keyword evidence="7" id="KW-0812">Transmembrane</keyword>
<dbReference type="GO" id="GO:0005576">
    <property type="term" value="C:extracellular region"/>
    <property type="evidence" value="ECO:0007669"/>
    <property type="project" value="UniProtKB-SubCell"/>
</dbReference>
<evidence type="ECO:0000256" key="3">
    <source>
        <dbReference type="ARBA" id="ARBA00022471"/>
    </source>
</evidence>
<organism evidence="8 9">
    <name type="scientific">Rhododendron griersonianum</name>
    <dbReference type="NCBI Taxonomy" id="479676"/>
    <lineage>
        <taxon>Eukaryota</taxon>
        <taxon>Viridiplantae</taxon>
        <taxon>Streptophyta</taxon>
        <taxon>Embryophyta</taxon>
        <taxon>Tracheophyta</taxon>
        <taxon>Spermatophyta</taxon>
        <taxon>Magnoliopsida</taxon>
        <taxon>eudicotyledons</taxon>
        <taxon>Gunneridae</taxon>
        <taxon>Pentapetalae</taxon>
        <taxon>asterids</taxon>
        <taxon>Ericales</taxon>
        <taxon>Ericaceae</taxon>
        <taxon>Ericoideae</taxon>
        <taxon>Rhodoreae</taxon>
        <taxon>Rhododendron</taxon>
    </lineage>
</organism>
<keyword evidence="4 6" id="KW-0964">Secreted</keyword>
<gene>
    <name evidence="8" type="ORF">RHGRI_013574</name>
</gene>
<reference evidence="8" key="1">
    <citation type="submission" date="2020-08" db="EMBL/GenBank/DDBJ databases">
        <title>Plant Genome Project.</title>
        <authorList>
            <person name="Zhang R.-G."/>
        </authorList>
    </citation>
    <scope>NUCLEOTIDE SEQUENCE</scope>
    <source>
        <strain evidence="8">WSP0</strain>
        <tissue evidence="8">Leaf</tissue>
    </source>
</reference>
<name>A0AAV6K649_9ERIC</name>
<dbReference type="InterPro" id="IPR010264">
    <property type="entry name" value="Self-incomp_S1"/>
</dbReference>